<accession>A0ABU2S3A0</accession>
<proteinExistence type="predicted"/>
<comment type="caution">
    <text evidence="1">The sequence shown here is derived from an EMBL/GenBank/DDBJ whole genome shotgun (WGS) entry which is preliminary data.</text>
</comment>
<organism evidence="1 2">
    <name type="scientific">Streptomyces johnsoniae</name>
    <dbReference type="NCBI Taxonomy" id="3075532"/>
    <lineage>
        <taxon>Bacteria</taxon>
        <taxon>Bacillati</taxon>
        <taxon>Actinomycetota</taxon>
        <taxon>Actinomycetes</taxon>
        <taxon>Kitasatosporales</taxon>
        <taxon>Streptomycetaceae</taxon>
        <taxon>Streptomyces</taxon>
    </lineage>
</organism>
<keyword evidence="2" id="KW-1185">Reference proteome</keyword>
<reference evidence="2" key="1">
    <citation type="submission" date="2023-07" db="EMBL/GenBank/DDBJ databases">
        <title>30 novel species of actinomycetes from the DSMZ collection.</title>
        <authorList>
            <person name="Nouioui I."/>
        </authorList>
    </citation>
    <scope>NUCLEOTIDE SEQUENCE [LARGE SCALE GENOMIC DNA]</scope>
    <source>
        <strain evidence="2">DSM 41886</strain>
    </source>
</reference>
<dbReference type="Proteomes" id="UP001183615">
    <property type="component" value="Unassembled WGS sequence"/>
</dbReference>
<protein>
    <submittedName>
        <fullName evidence="1">Uncharacterized protein</fullName>
    </submittedName>
</protein>
<dbReference type="EMBL" id="JAVREV010000003">
    <property type="protein sequence ID" value="MDT0442289.1"/>
    <property type="molecule type" value="Genomic_DNA"/>
</dbReference>
<name>A0ABU2S3A0_9ACTN</name>
<evidence type="ECO:0000313" key="1">
    <source>
        <dbReference type="EMBL" id="MDT0442289.1"/>
    </source>
</evidence>
<gene>
    <name evidence="1" type="ORF">RM779_06720</name>
</gene>
<evidence type="ECO:0000313" key="2">
    <source>
        <dbReference type="Proteomes" id="UP001183615"/>
    </source>
</evidence>
<sequence length="193" mass="21035">MTLDEKRSRSSQERGFPFLPVVNNKTGLLQHSLVFYAVSIRRLAPHIAVNFRLLLNAALRAVSNQNALILCPVGRFAHTAFAFVGGVVVIAADNGHKNPEMAKFPDPGPERLTCAADNTLLGHDYHVKRPLSPPGGRHEVAQVRPLCGWQGAAVPLIRVGADMCPPLALDKRRRLLACVRGAEALFLILRADP</sequence>